<evidence type="ECO:0000313" key="4">
    <source>
        <dbReference type="Proteomes" id="UP000637359"/>
    </source>
</evidence>
<protein>
    <submittedName>
        <fullName evidence="3">Uncharacterized protein</fullName>
    </submittedName>
</protein>
<organism evidence="3 4">
    <name type="scientific">Ornithinibacillus hominis</name>
    <dbReference type="NCBI Taxonomy" id="2763055"/>
    <lineage>
        <taxon>Bacteria</taxon>
        <taxon>Bacillati</taxon>
        <taxon>Bacillota</taxon>
        <taxon>Bacilli</taxon>
        <taxon>Bacillales</taxon>
        <taxon>Bacillaceae</taxon>
        <taxon>Ornithinibacillus</taxon>
    </lineage>
</organism>
<comment type="caution">
    <text evidence="3">The sequence shown here is derived from an EMBL/GenBank/DDBJ whole genome shotgun (WGS) entry which is preliminary data.</text>
</comment>
<feature type="region of interest" description="Disordered" evidence="1">
    <location>
        <begin position="56"/>
        <end position="81"/>
    </location>
</feature>
<keyword evidence="4" id="KW-1185">Reference proteome</keyword>
<dbReference type="RefSeq" id="WP_186868401.1">
    <property type="nucleotide sequence ID" value="NZ_JACOOL010000001.1"/>
</dbReference>
<sequence length="246" mass="26983">MADEKIKAPFYKKWWFWLLVIIILLFVLFGRGNEEDSLESPENDNEQTDTIDRDIEEQNTNEDATEGENPDDEQATRDNSNAEETTLHAGNFIVGEDIPVGRYVITGDGTGNLFVYDEDGLPTVNEILDKSGEMGVTSITTNLEAGHEIEISGLDNVTFTPAETSLSNTLSTGTWQVGLDIEPGRYDVTAPSGMGNFVIYNAMDLPATNEILDASGELGVTQITVNLEEGQVIQISGLNEVNFEPK</sequence>
<gene>
    <name evidence="3" type="ORF">H8S33_02625</name>
</gene>
<reference evidence="3" key="1">
    <citation type="submission" date="2020-08" db="EMBL/GenBank/DDBJ databases">
        <title>Genome public.</title>
        <authorList>
            <person name="Liu C."/>
            <person name="Sun Q."/>
        </authorList>
    </citation>
    <scope>NUCLEOTIDE SEQUENCE</scope>
    <source>
        <strain evidence="3">BX22</strain>
    </source>
</reference>
<dbReference type="EMBL" id="JACOOL010000001">
    <property type="protein sequence ID" value="MBC5635713.1"/>
    <property type="molecule type" value="Genomic_DNA"/>
</dbReference>
<evidence type="ECO:0000313" key="3">
    <source>
        <dbReference type="EMBL" id="MBC5635713.1"/>
    </source>
</evidence>
<keyword evidence="2" id="KW-0812">Transmembrane</keyword>
<evidence type="ECO:0000256" key="1">
    <source>
        <dbReference type="SAM" id="MobiDB-lite"/>
    </source>
</evidence>
<name>A0A923L3B8_9BACI</name>
<dbReference type="Proteomes" id="UP000637359">
    <property type="component" value="Unassembled WGS sequence"/>
</dbReference>
<keyword evidence="2" id="KW-0472">Membrane</keyword>
<feature type="transmembrane region" description="Helical" evidence="2">
    <location>
        <begin position="14"/>
        <end position="30"/>
    </location>
</feature>
<evidence type="ECO:0000256" key="2">
    <source>
        <dbReference type="SAM" id="Phobius"/>
    </source>
</evidence>
<feature type="compositionally biased region" description="Acidic residues" evidence="1">
    <location>
        <begin position="56"/>
        <end position="73"/>
    </location>
</feature>
<dbReference type="AlphaFoldDB" id="A0A923L3B8"/>
<accession>A0A923L3B8</accession>
<proteinExistence type="predicted"/>
<keyword evidence="2" id="KW-1133">Transmembrane helix</keyword>